<evidence type="ECO:0000256" key="1">
    <source>
        <dbReference type="SAM" id="Phobius"/>
    </source>
</evidence>
<dbReference type="Proteomes" id="UP000652198">
    <property type="component" value="Unassembled WGS sequence"/>
</dbReference>
<protein>
    <recommendedName>
        <fullName evidence="4">HlyD family secretion protein</fullName>
    </recommendedName>
</protein>
<keyword evidence="1" id="KW-0812">Transmembrane</keyword>
<comment type="caution">
    <text evidence="2">The sequence shown here is derived from an EMBL/GenBank/DDBJ whole genome shotgun (WGS) entry which is preliminary data.</text>
</comment>
<gene>
    <name evidence="2" type="ORF">GNZ12_22825</name>
</gene>
<feature type="transmembrane region" description="Helical" evidence="1">
    <location>
        <begin position="21"/>
        <end position="42"/>
    </location>
</feature>
<keyword evidence="1" id="KW-1133">Transmembrane helix</keyword>
<proteinExistence type="predicted"/>
<name>A0ABX2BVM1_9BURK</name>
<accession>A0ABX2BVM1</accession>
<organism evidence="2 3">
    <name type="scientific">Paraburkholderia solitsugae</name>
    <dbReference type="NCBI Taxonomy" id="2675748"/>
    <lineage>
        <taxon>Bacteria</taxon>
        <taxon>Pseudomonadati</taxon>
        <taxon>Pseudomonadota</taxon>
        <taxon>Betaproteobacteria</taxon>
        <taxon>Burkholderiales</taxon>
        <taxon>Burkholderiaceae</taxon>
        <taxon>Paraburkholderia</taxon>
    </lineage>
</organism>
<keyword evidence="1" id="KW-0472">Membrane</keyword>
<reference evidence="2 3" key="1">
    <citation type="submission" date="2019-11" db="EMBL/GenBank/DDBJ databases">
        <title>Metabolism of dissolved organic matter in forest soils.</title>
        <authorList>
            <person name="Cyle K.T."/>
            <person name="Wilhelm R.C."/>
            <person name="Martinez C.E."/>
        </authorList>
    </citation>
    <scope>NUCLEOTIDE SEQUENCE [LARGE SCALE GENOMIC DNA]</scope>
    <source>
        <strain evidence="2 3">1N</strain>
    </source>
</reference>
<keyword evidence="3" id="KW-1185">Reference proteome</keyword>
<sequence>MLNFKNFQKTIISTYRLTMTSVLIIIVTGVLSYLSLMVFYALNRNWSAPIVLSPTQEKVLAYQPQVATLEATLLKNEVDLSTALQTYRVGGEQIAETQSLIARFDAAARNESKGLSKTGADIRKVLQQKRADTIETEQAVSDVRPMLASLDSELASGLITRNDAISRRLTIQSSLNAVTDSRINEVTLGEQARLASDAGKTLGMNGATSLEALQSLNSEAQLKIAQAQAIIGTETARRSVEQLRASVADGERVLEIARQSAYYQALTKPVPVVFVQYDNLSYAKQGAPVYDCYLQVVLCRRVGTITRVFDAEEYARHPLFKTDIKGKFAGVNFDDKKSSESSVVFLGRKPLLF</sequence>
<evidence type="ECO:0000313" key="2">
    <source>
        <dbReference type="EMBL" id="NPT44088.1"/>
    </source>
</evidence>
<dbReference type="RefSeq" id="WP_172313911.1">
    <property type="nucleotide sequence ID" value="NZ_WOEY01000089.1"/>
</dbReference>
<evidence type="ECO:0008006" key="4">
    <source>
        <dbReference type="Google" id="ProtNLM"/>
    </source>
</evidence>
<evidence type="ECO:0000313" key="3">
    <source>
        <dbReference type="Proteomes" id="UP000652198"/>
    </source>
</evidence>
<dbReference type="EMBL" id="WOEY01000089">
    <property type="protein sequence ID" value="NPT44088.1"/>
    <property type="molecule type" value="Genomic_DNA"/>
</dbReference>